<evidence type="ECO:0000256" key="1">
    <source>
        <dbReference type="SAM" id="Phobius"/>
    </source>
</evidence>
<keyword evidence="1" id="KW-0812">Transmembrane</keyword>
<protein>
    <recommendedName>
        <fullName evidence="4">Transmembrane protein</fullName>
    </recommendedName>
</protein>
<evidence type="ECO:0000313" key="3">
    <source>
        <dbReference type="Proteomes" id="UP000886602"/>
    </source>
</evidence>
<evidence type="ECO:0000313" key="2">
    <source>
        <dbReference type="EMBL" id="MBK7422149.1"/>
    </source>
</evidence>
<reference evidence="2" key="1">
    <citation type="submission" date="2020-10" db="EMBL/GenBank/DDBJ databases">
        <title>Connecting structure to function with the recovery of over 1000 high-quality activated sludge metagenome-assembled genomes encoding full-length rRNA genes using long-read sequencing.</title>
        <authorList>
            <person name="Singleton C.M."/>
            <person name="Petriglieri F."/>
            <person name="Kristensen J.M."/>
            <person name="Kirkegaard R.H."/>
            <person name="Michaelsen T.Y."/>
            <person name="Andersen M.H."/>
            <person name="Karst S.M."/>
            <person name="Dueholm M.S."/>
            <person name="Nielsen P.H."/>
            <person name="Albertsen M."/>
        </authorList>
    </citation>
    <scope>NUCLEOTIDE SEQUENCE</scope>
    <source>
        <strain evidence="2">EsbW_18-Q3-R4-48_MAXAC.044</strain>
    </source>
</reference>
<feature type="transmembrane region" description="Helical" evidence="1">
    <location>
        <begin position="62"/>
        <end position="80"/>
    </location>
</feature>
<name>A0A9D7IGQ2_9RHOO</name>
<evidence type="ECO:0008006" key="4">
    <source>
        <dbReference type="Google" id="ProtNLM"/>
    </source>
</evidence>
<keyword evidence="1" id="KW-0472">Membrane</keyword>
<accession>A0A9D7IGQ2</accession>
<dbReference type="Proteomes" id="UP000886602">
    <property type="component" value="Unassembled WGS sequence"/>
</dbReference>
<dbReference type="AlphaFoldDB" id="A0A9D7IGQ2"/>
<proteinExistence type="predicted"/>
<gene>
    <name evidence="2" type="ORF">IPJ48_03060</name>
</gene>
<feature type="transmembrane region" description="Helical" evidence="1">
    <location>
        <begin position="38"/>
        <end position="56"/>
    </location>
</feature>
<dbReference type="EMBL" id="JADJNC010000004">
    <property type="protein sequence ID" value="MBK7422149.1"/>
    <property type="molecule type" value="Genomic_DNA"/>
</dbReference>
<sequence>MEIVGILPFVLGFFGFAVGSFVVLTMRASVSRRLIADALVFLAAIIGVGLVIVGVVRPFAGLAGAFLLPALTSIGLRYLWTMRSS</sequence>
<organism evidence="2 3">
    <name type="scientific">Candidatus Propionivibrio dominans</name>
    <dbReference type="NCBI Taxonomy" id="2954373"/>
    <lineage>
        <taxon>Bacteria</taxon>
        <taxon>Pseudomonadati</taxon>
        <taxon>Pseudomonadota</taxon>
        <taxon>Betaproteobacteria</taxon>
        <taxon>Rhodocyclales</taxon>
        <taxon>Rhodocyclaceae</taxon>
        <taxon>Propionivibrio</taxon>
    </lineage>
</organism>
<keyword evidence="1" id="KW-1133">Transmembrane helix</keyword>
<comment type="caution">
    <text evidence="2">The sequence shown here is derived from an EMBL/GenBank/DDBJ whole genome shotgun (WGS) entry which is preliminary data.</text>
</comment>
<feature type="transmembrane region" description="Helical" evidence="1">
    <location>
        <begin position="6"/>
        <end position="26"/>
    </location>
</feature>